<dbReference type="EMBL" id="AXZL01000073">
    <property type="protein sequence ID" value="ESE40223.1"/>
    <property type="molecule type" value="Genomic_DNA"/>
</dbReference>
<dbReference type="Proteomes" id="UP000017548">
    <property type="component" value="Unassembled WGS sequence"/>
</dbReference>
<name>A0ABN0PJS4_9GAMM</name>
<gene>
    <name evidence="2" type="ORF">SHD_3352</name>
</gene>
<dbReference type="RefSeq" id="WP_023268267.1">
    <property type="nucleotide sequence ID" value="NZ_AXZL01000073.1"/>
</dbReference>
<feature type="domain" description="DUF695" evidence="1">
    <location>
        <begin position="60"/>
        <end position="189"/>
    </location>
</feature>
<evidence type="ECO:0000313" key="3">
    <source>
        <dbReference type="Proteomes" id="UP000017548"/>
    </source>
</evidence>
<proteinExistence type="predicted"/>
<keyword evidence="3" id="KW-1185">Reference proteome</keyword>
<comment type="caution">
    <text evidence="2">The sequence shown here is derived from an EMBL/GenBank/DDBJ whole genome shotgun (WGS) entry which is preliminary data.</text>
</comment>
<dbReference type="Pfam" id="PF05117">
    <property type="entry name" value="DUF695"/>
    <property type="match status" value="1"/>
</dbReference>
<organism evidence="2 3">
    <name type="scientific">Shewanella decolorationis S12</name>
    <dbReference type="NCBI Taxonomy" id="1353536"/>
    <lineage>
        <taxon>Bacteria</taxon>
        <taxon>Pseudomonadati</taxon>
        <taxon>Pseudomonadota</taxon>
        <taxon>Gammaproteobacteria</taxon>
        <taxon>Alteromonadales</taxon>
        <taxon>Shewanellaceae</taxon>
        <taxon>Shewanella</taxon>
    </lineage>
</organism>
<evidence type="ECO:0000259" key="1">
    <source>
        <dbReference type="Pfam" id="PF05117"/>
    </source>
</evidence>
<accession>A0ABN0PJS4</accession>
<dbReference type="InterPro" id="IPR016097">
    <property type="entry name" value="DUF695"/>
</dbReference>
<evidence type="ECO:0000313" key="2">
    <source>
        <dbReference type="EMBL" id="ESE40223.1"/>
    </source>
</evidence>
<sequence length="193" mass="21139">MQAPVTSFRIIACMYLPLLGALCARQTAGSAQKRGALVMIKRILAGLFATTVATAAPAEDKWAVATAEDGGRPLIIRYRATIPNGVLPSAYPNMIAITWNFESKSGMPSPAEKKQMNVLEDSISNVVEPRKQAFLTVVVTGNGVCEWQFYAKDQQEFMMLMNEALAGKPVFPIQISLQKDPEWAAYHQFKGAE</sequence>
<protein>
    <submittedName>
        <fullName evidence="2">Pf05117 family protein</fullName>
    </submittedName>
</protein>
<reference evidence="2 3" key="1">
    <citation type="journal article" date="2013" name="Genome Announc.">
        <title>Draft Genome Sequence of Shewanella decolorationis S12, a Dye-Degrading Bacterium Isolated from a Wastewater Treatment Plant.</title>
        <authorList>
            <person name="Xu M."/>
            <person name="Fang Y."/>
            <person name="Liu J."/>
            <person name="Chen X."/>
            <person name="Sun G."/>
            <person name="Guo J."/>
            <person name="Hua Z."/>
            <person name="Tu Q."/>
            <person name="Wu L."/>
            <person name="Zhou J."/>
            <person name="Liu X."/>
        </authorList>
    </citation>
    <scope>NUCLEOTIDE SEQUENCE [LARGE SCALE GENOMIC DNA]</scope>
    <source>
        <strain evidence="2 3">S12</strain>
    </source>
</reference>